<dbReference type="InterPro" id="IPR029063">
    <property type="entry name" value="SAM-dependent_MTases_sf"/>
</dbReference>
<dbReference type="GO" id="GO:0008170">
    <property type="term" value="F:N-methyltransferase activity"/>
    <property type="evidence" value="ECO:0007669"/>
    <property type="project" value="InterPro"/>
</dbReference>
<dbReference type="REBASE" id="379214">
    <property type="entry name" value="M.SspI24ORF10880P"/>
</dbReference>
<dbReference type="GO" id="GO:0032259">
    <property type="term" value="P:methylation"/>
    <property type="evidence" value="ECO:0007669"/>
    <property type="project" value="UniProtKB-KW"/>
</dbReference>
<dbReference type="GO" id="GO:0003677">
    <property type="term" value="F:DNA binding"/>
    <property type="evidence" value="ECO:0007669"/>
    <property type="project" value="InterPro"/>
</dbReference>
<evidence type="ECO:0000313" key="3">
    <source>
        <dbReference type="EMBL" id="QHW01265.1"/>
    </source>
</evidence>
<comment type="similarity">
    <text evidence="1">Belongs to the N(4)/N(6)-methyltransferase family.</text>
</comment>
<proteinExistence type="inferred from homology"/>
<dbReference type="SUPFAM" id="SSF53335">
    <property type="entry name" value="S-adenosyl-L-methionine-dependent methyltransferases"/>
    <property type="match status" value="1"/>
</dbReference>
<evidence type="ECO:0000256" key="1">
    <source>
        <dbReference type="ARBA" id="ARBA00006594"/>
    </source>
</evidence>
<organism evidence="3 4">
    <name type="scientific">Spirosoma endbachense</name>
    <dbReference type="NCBI Taxonomy" id="2666025"/>
    <lineage>
        <taxon>Bacteria</taxon>
        <taxon>Pseudomonadati</taxon>
        <taxon>Bacteroidota</taxon>
        <taxon>Cytophagia</taxon>
        <taxon>Cytophagales</taxon>
        <taxon>Cytophagaceae</taxon>
        <taxon>Spirosoma</taxon>
    </lineage>
</organism>
<dbReference type="InterPro" id="IPR003356">
    <property type="entry name" value="DNA_methylase_A-5"/>
</dbReference>
<dbReference type="EMBL" id="CP045997">
    <property type="protein sequence ID" value="QHW01265.1"/>
    <property type="molecule type" value="Genomic_DNA"/>
</dbReference>
<dbReference type="KEGG" id="senf:GJR95_10880"/>
<keyword evidence="3" id="KW-0489">Methyltransferase</keyword>
<dbReference type="AlphaFoldDB" id="A0A6P1W8L9"/>
<reference evidence="3 4" key="1">
    <citation type="submission" date="2019-11" db="EMBL/GenBank/DDBJ databases">
        <title>Spirosoma endbachense sp. nov., isolated from a natural salt meadow.</title>
        <authorList>
            <person name="Rojas J."/>
            <person name="Ambika Manirajan B."/>
            <person name="Ratering S."/>
            <person name="Suarez C."/>
            <person name="Geissler-Plaum R."/>
            <person name="Schnell S."/>
        </authorList>
    </citation>
    <scope>NUCLEOTIDE SEQUENCE [LARGE SCALE GENOMIC DNA]</scope>
    <source>
        <strain evidence="3 4">I-24</strain>
    </source>
</reference>
<keyword evidence="3" id="KW-0808">Transferase</keyword>
<evidence type="ECO:0000313" key="4">
    <source>
        <dbReference type="Proteomes" id="UP000464577"/>
    </source>
</evidence>
<keyword evidence="4" id="KW-1185">Reference proteome</keyword>
<protein>
    <submittedName>
        <fullName evidence="3">N-6 DNA methylase</fullName>
    </submittedName>
</protein>
<dbReference type="Proteomes" id="UP000464577">
    <property type="component" value="Chromosome"/>
</dbReference>
<dbReference type="Gene3D" id="3.40.50.150">
    <property type="entry name" value="Vaccinia Virus protein VP39"/>
    <property type="match status" value="1"/>
</dbReference>
<feature type="domain" description="DNA methylase adenine-specific" evidence="2">
    <location>
        <begin position="1"/>
        <end position="83"/>
    </location>
</feature>
<sequence>MFLQKGNKTNNIWIYDARTDIDDVTKASRPLSYEKHFSEFVNCYGESAEGLSPRFETDRFKKYSLSQIEERGYDLLFTNKFDPEPLENPVYYVDKLIENFEQQIKDLYRLKELL</sequence>
<evidence type="ECO:0000259" key="2">
    <source>
        <dbReference type="Pfam" id="PF02384"/>
    </source>
</evidence>
<name>A0A6P1W8L9_9BACT</name>
<dbReference type="Pfam" id="PF02384">
    <property type="entry name" value="N6_Mtase"/>
    <property type="match status" value="1"/>
</dbReference>
<gene>
    <name evidence="3" type="ORF">GJR95_10880</name>
</gene>
<accession>A0A6P1W8L9</accession>